<protein>
    <submittedName>
        <fullName evidence="2">Uncharacterized protein</fullName>
    </submittedName>
</protein>
<dbReference type="KEGG" id="ovb:NB640_10980"/>
<dbReference type="EMBL" id="CP098242">
    <property type="protein sequence ID" value="WAW09738.1"/>
    <property type="molecule type" value="Genomic_DNA"/>
</dbReference>
<feature type="signal peptide" evidence="1">
    <location>
        <begin position="1"/>
        <end position="42"/>
    </location>
</feature>
<keyword evidence="3" id="KW-1185">Reference proteome</keyword>
<reference evidence="2" key="1">
    <citation type="journal article" date="2022" name="Front. Microbiol.">
        <title>New perspectives on an old grouping: The genomic and phenotypic variability of Oxalobacter formigenes and the implications for calcium oxalate stone prevention.</title>
        <authorList>
            <person name="Chmiel J.A."/>
            <person name="Carr C."/>
            <person name="Stuivenberg G.A."/>
            <person name="Venema R."/>
            <person name="Chanyi R.M."/>
            <person name="Al K.F."/>
            <person name="Giguere D."/>
            <person name="Say H."/>
            <person name="Akouris P.P."/>
            <person name="Dominguez Romero S.A."/>
            <person name="Kwong A."/>
            <person name="Tai V."/>
            <person name="Koval S.F."/>
            <person name="Razvi H."/>
            <person name="Bjazevic J."/>
            <person name="Burton J.P."/>
        </authorList>
    </citation>
    <scope>NUCLEOTIDE SEQUENCE</scope>
    <source>
        <strain evidence="2">WoOx3</strain>
    </source>
</reference>
<sequence length="268" mass="29864">MAAGKAGDALPGEYTMMRFSCFCRSVLAVCCCMVFLLPIARAQDNASGKAYTRIYIENRCYHTVDLAIEREKEDVSLPPVSPRDTEIVLFTWTKNIVPEEVIRFSRKDAGEKRVTAEELLAGARQEQWVMGRHVVTSWFVTLCKKERKLDDPAGVTIRPAQAGEKVAEYEMLFTRVPGSGDPMHIFSDYPVRISLNGTPLQILATGKDGVLRFLLLKEASGTITLEAAPDITRTMALGSDWRPVRVRSAKVGEKLLVEPKQVGSPEDW</sequence>
<evidence type="ECO:0000256" key="1">
    <source>
        <dbReference type="SAM" id="SignalP"/>
    </source>
</evidence>
<dbReference type="RefSeq" id="WP_269308744.1">
    <property type="nucleotide sequence ID" value="NZ_CP098242.1"/>
</dbReference>
<feature type="chain" id="PRO_5038935887" evidence="1">
    <location>
        <begin position="43"/>
        <end position="268"/>
    </location>
</feature>
<gene>
    <name evidence="2" type="ORF">NB640_10980</name>
</gene>
<dbReference type="Proteomes" id="UP001156215">
    <property type="component" value="Chromosome"/>
</dbReference>
<evidence type="ECO:0000313" key="3">
    <source>
        <dbReference type="Proteomes" id="UP001156215"/>
    </source>
</evidence>
<keyword evidence="1" id="KW-0732">Signal</keyword>
<evidence type="ECO:0000313" key="2">
    <source>
        <dbReference type="EMBL" id="WAW09738.1"/>
    </source>
</evidence>
<organism evidence="2 3">
    <name type="scientific">Oxalobacter vibrioformis</name>
    <dbReference type="NCBI Taxonomy" id="933080"/>
    <lineage>
        <taxon>Bacteria</taxon>
        <taxon>Pseudomonadati</taxon>
        <taxon>Pseudomonadota</taxon>
        <taxon>Betaproteobacteria</taxon>
        <taxon>Burkholderiales</taxon>
        <taxon>Oxalobacteraceae</taxon>
        <taxon>Oxalobacter</taxon>
    </lineage>
</organism>
<proteinExistence type="predicted"/>
<accession>A0A9E9LYT3</accession>
<dbReference type="AlphaFoldDB" id="A0A9E9LYT3"/>
<name>A0A9E9LYT3_9BURK</name>